<gene>
    <name evidence="1" type="ORF">HPB49_016505</name>
</gene>
<dbReference type="EMBL" id="CM023479">
    <property type="protein sequence ID" value="KAH7974539.1"/>
    <property type="molecule type" value="Genomic_DNA"/>
</dbReference>
<organism evidence="1 2">
    <name type="scientific">Dermacentor silvarum</name>
    <name type="common">Tick</name>
    <dbReference type="NCBI Taxonomy" id="543639"/>
    <lineage>
        <taxon>Eukaryota</taxon>
        <taxon>Metazoa</taxon>
        <taxon>Ecdysozoa</taxon>
        <taxon>Arthropoda</taxon>
        <taxon>Chelicerata</taxon>
        <taxon>Arachnida</taxon>
        <taxon>Acari</taxon>
        <taxon>Parasitiformes</taxon>
        <taxon>Ixodida</taxon>
        <taxon>Ixodoidea</taxon>
        <taxon>Ixodidae</taxon>
        <taxon>Rhipicephalinae</taxon>
        <taxon>Dermacentor</taxon>
    </lineage>
</organism>
<name>A0ACB8DQ77_DERSI</name>
<comment type="caution">
    <text evidence="1">The sequence shown here is derived from an EMBL/GenBank/DDBJ whole genome shotgun (WGS) entry which is preliminary data.</text>
</comment>
<protein>
    <submittedName>
        <fullName evidence="1">Uncharacterized protein</fullName>
    </submittedName>
</protein>
<evidence type="ECO:0000313" key="2">
    <source>
        <dbReference type="Proteomes" id="UP000821865"/>
    </source>
</evidence>
<evidence type="ECO:0000313" key="1">
    <source>
        <dbReference type="EMBL" id="KAH7974539.1"/>
    </source>
</evidence>
<accession>A0ACB8DQ77</accession>
<reference evidence="1" key="1">
    <citation type="submission" date="2020-05" db="EMBL/GenBank/DDBJ databases">
        <title>Large-scale comparative analyses of tick genomes elucidate their genetic diversity and vector capacities.</title>
        <authorList>
            <person name="Jia N."/>
            <person name="Wang J."/>
            <person name="Shi W."/>
            <person name="Du L."/>
            <person name="Sun Y."/>
            <person name="Zhan W."/>
            <person name="Jiang J."/>
            <person name="Wang Q."/>
            <person name="Zhang B."/>
            <person name="Ji P."/>
            <person name="Sakyi L.B."/>
            <person name="Cui X."/>
            <person name="Yuan T."/>
            <person name="Jiang B."/>
            <person name="Yang W."/>
            <person name="Lam T.T.-Y."/>
            <person name="Chang Q."/>
            <person name="Ding S."/>
            <person name="Wang X."/>
            <person name="Zhu J."/>
            <person name="Ruan X."/>
            <person name="Zhao L."/>
            <person name="Wei J."/>
            <person name="Que T."/>
            <person name="Du C."/>
            <person name="Cheng J."/>
            <person name="Dai P."/>
            <person name="Han X."/>
            <person name="Huang E."/>
            <person name="Gao Y."/>
            <person name="Liu J."/>
            <person name="Shao H."/>
            <person name="Ye R."/>
            <person name="Li L."/>
            <person name="Wei W."/>
            <person name="Wang X."/>
            <person name="Wang C."/>
            <person name="Yang T."/>
            <person name="Huo Q."/>
            <person name="Li W."/>
            <person name="Guo W."/>
            <person name="Chen H."/>
            <person name="Zhou L."/>
            <person name="Ni X."/>
            <person name="Tian J."/>
            <person name="Zhou Y."/>
            <person name="Sheng Y."/>
            <person name="Liu T."/>
            <person name="Pan Y."/>
            <person name="Xia L."/>
            <person name="Li J."/>
            <person name="Zhao F."/>
            <person name="Cao W."/>
        </authorList>
    </citation>
    <scope>NUCLEOTIDE SEQUENCE</scope>
    <source>
        <strain evidence="1">Dsil-2018</strain>
    </source>
</reference>
<proteinExistence type="predicted"/>
<sequence>MVRVHGLEIMNDDESEVDVLYAKVSSSYIKEGPSRSPGKCRLQLLADAVAQRFLDSGFMLRQQDRGRGPEHVKLHMTIMNTRLREQRFATENTALPPARKPRNSFDASAIMKSKRRIKIGSTPPPHLRTPLLVPDRAQAHIPVHPARRSYFARGGRTPVLKYLVGSHSGAILRRSRCDFICVAETCNTMADNDTAVEKKRGRPKKSDAGEKRPKEDASADAPKAKRGRGRPKGSSKKGKKAATKAATGAKKGTGRGRPRKAAAAEADKDTGSDDAGEGSD</sequence>
<dbReference type="Proteomes" id="UP000821865">
    <property type="component" value="Chromosome 10"/>
</dbReference>
<keyword evidence="2" id="KW-1185">Reference proteome</keyword>